<accession>A0A2P5A9B7</accession>
<comment type="caution">
    <text evidence="2">The sequence shown here is derived from an EMBL/GenBank/DDBJ whole genome shotgun (WGS) entry which is preliminary data.</text>
</comment>
<organism evidence="2 3">
    <name type="scientific">Parasponia andersonii</name>
    <name type="common">Sponia andersonii</name>
    <dbReference type="NCBI Taxonomy" id="3476"/>
    <lineage>
        <taxon>Eukaryota</taxon>
        <taxon>Viridiplantae</taxon>
        <taxon>Streptophyta</taxon>
        <taxon>Embryophyta</taxon>
        <taxon>Tracheophyta</taxon>
        <taxon>Spermatophyta</taxon>
        <taxon>Magnoliopsida</taxon>
        <taxon>eudicotyledons</taxon>
        <taxon>Gunneridae</taxon>
        <taxon>Pentapetalae</taxon>
        <taxon>rosids</taxon>
        <taxon>fabids</taxon>
        <taxon>Rosales</taxon>
        <taxon>Cannabaceae</taxon>
        <taxon>Parasponia</taxon>
    </lineage>
</organism>
<dbReference type="OrthoDB" id="10406843at2759"/>
<proteinExistence type="predicted"/>
<sequence>MAPTAILLRCYFQSMPVVESSNGAENSARSLCSGDTLIPDDDKARRQSEVLNRGDPWLLHVTSSGEEKNRMEEWERRKERSRGADRATWLPLIGLQTLQISP</sequence>
<protein>
    <submittedName>
        <fullName evidence="2">Uncharacterized protein</fullName>
    </submittedName>
</protein>
<dbReference type="Proteomes" id="UP000237105">
    <property type="component" value="Unassembled WGS sequence"/>
</dbReference>
<name>A0A2P5A9B7_PARAD</name>
<feature type="region of interest" description="Disordered" evidence="1">
    <location>
        <begin position="64"/>
        <end position="84"/>
    </location>
</feature>
<dbReference type="AlphaFoldDB" id="A0A2P5A9B7"/>
<evidence type="ECO:0000313" key="3">
    <source>
        <dbReference type="Proteomes" id="UP000237105"/>
    </source>
</evidence>
<evidence type="ECO:0000256" key="1">
    <source>
        <dbReference type="SAM" id="MobiDB-lite"/>
    </source>
</evidence>
<reference evidence="3" key="1">
    <citation type="submission" date="2016-06" db="EMBL/GenBank/DDBJ databases">
        <title>Parallel loss of symbiosis genes in relatives of nitrogen-fixing non-legume Parasponia.</title>
        <authorList>
            <person name="Van Velzen R."/>
            <person name="Holmer R."/>
            <person name="Bu F."/>
            <person name="Rutten L."/>
            <person name="Van Zeijl A."/>
            <person name="Liu W."/>
            <person name="Santuari L."/>
            <person name="Cao Q."/>
            <person name="Sharma T."/>
            <person name="Shen D."/>
            <person name="Roswanjaya Y."/>
            <person name="Wardhani T."/>
            <person name="Kalhor M.S."/>
            <person name="Jansen J."/>
            <person name="Van den Hoogen J."/>
            <person name="Gungor B."/>
            <person name="Hartog M."/>
            <person name="Hontelez J."/>
            <person name="Verver J."/>
            <person name="Yang W.-C."/>
            <person name="Schijlen E."/>
            <person name="Repin R."/>
            <person name="Schilthuizen M."/>
            <person name="Schranz E."/>
            <person name="Heidstra R."/>
            <person name="Miyata K."/>
            <person name="Fedorova E."/>
            <person name="Kohlen W."/>
            <person name="Bisseling T."/>
            <person name="Smit S."/>
            <person name="Geurts R."/>
        </authorList>
    </citation>
    <scope>NUCLEOTIDE SEQUENCE [LARGE SCALE GENOMIC DNA]</scope>
    <source>
        <strain evidence="3">cv. WU1-14</strain>
    </source>
</reference>
<dbReference type="EMBL" id="JXTB01000755">
    <property type="protein sequence ID" value="PON33132.1"/>
    <property type="molecule type" value="Genomic_DNA"/>
</dbReference>
<feature type="compositionally biased region" description="Basic and acidic residues" evidence="1">
    <location>
        <begin position="65"/>
        <end position="84"/>
    </location>
</feature>
<evidence type="ECO:0000313" key="2">
    <source>
        <dbReference type="EMBL" id="PON33132.1"/>
    </source>
</evidence>
<gene>
    <name evidence="2" type="ORF">PanWU01x14_355230</name>
</gene>
<keyword evidence="3" id="KW-1185">Reference proteome</keyword>